<dbReference type="AlphaFoldDB" id="A0A2L0IHN2"/>
<dbReference type="EMBL" id="CP026377">
    <property type="protein sequence ID" value="AUX93922.1"/>
    <property type="molecule type" value="Genomic_DNA"/>
</dbReference>
<gene>
    <name evidence="1" type="ORF">C2E15_13095</name>
</gene>
<proteinExistence type="predicted"/>
<dbReference type="Gene3D" id="2.60.40.10">
    <property type="entry name" value="Immunoglobulins"/>
    <property type="match status" value="7"/>
</dbReference>
<name>A0A2L0IHN2_9GAMM</name>
<accession>A0A2L0IHN2</accession>
<evidence type="ECO:0008006" key="3">
    <source>
        <dbReference type="Google" id="ProtNLM"/>
    </source>
</evidence>
<sequence>MALNRSVSRSESGLTSGALRMASPIIIDTFSGDDLLNAREKRVDQLISGRVSDDIAVGESVTVEAFGQRWQTTVGNDRVWSLTLPSGEVSSFPDGQALISAMVNDADGVQRFAVKAVTLQAGRGNDYSARIEIHPVADDAILHAIAAGDDPSFSGRTYNVASGKTVTVTLNGQDYAALVQPGGFWRVTVPDEDLQALHNGKASLQAAVVDLTETAAMSQQLLVAHSVTETGRLMLDTVTGDDVVDAGEAQAPLRIGGSSLGITAGNRVEVVVNDIYHYGLIQEDGSWQIMLTFDEVARLPEGENYLYVNSYDEFHRYSADTAVFMMDRIPPYQPISLDNVSGDSSVYGREKRVDQVISGMLDESNADWRQLTVQLNGKSYHATLTSEGAWSAVIPSADMLALPVGNVLLRAQALNENGDIYTSNKIINVAAGRGNSYSAQVTLNPLAEASVFNALENGQDLLVSGRAYNAASGKTVTVTLNGERYTSEVQDGGYWHLAVPHSALHALRSGTATLLASLADLGETATSVQIINVDKPQPQIHLDPFTGDNVLSFAESQSDQQLSGTVQHIQSGQTITVTLGEEDYSAITTTGGHWTTLIPAADLQALIENSAVIEARVTTEWGIEVSTAELLLIQDPPRADIIISPISGDQILTPEEALSPLTIAGTLEGSFAPGSRLEMVIGEGIYYTFPAGATWSFTLSPAQLAQLEEGSNTVYVRTHDAFGREVTAVQSLLVDKADLEAALTPDALGIQASQQEMAQLLIGEEAAPLQEKVMLKETPVVLAGAADSEIWAPAAQSRMVEATHLPVTENTVAEMFVQHHLDTRII</sequence>
<evidence type="ECO:0000313" key="1">
    <source>
        <dbReference type="EMBL" id="AUX93922.1"/>
    </source>
</evidence>
<dbReference type="KEGG" id="pgz:C2E15_13095"/>
<reference evidence="1 2" key="1">
    <citation type="submission" date="2018-01" db="EMBL/GenBank/DDBJ databases">
        <title>Complete and assembled Genome of Pantoea gaviniae DSM22758T.</title>
        <authorList>
            <person name="Stevens M.J.A."/>
            <person name="Zurfluh K."/>
            <person name="Stephan R."/>
        </authorList>
    </citation>
    <scope>NUCLEOTIDE SEQUENCE [LARGE SCALE GENOMIC DNA]</scope>
    <source>
        <strain evidence="1 2">DSM 22758</strain>
    </source>
</reference>
<organism evidence="1 2">
    <name type="scientific">Mixta gaviniae</name>
    <dbReference type="NCBI Taxonomy" id="665914"/>
    <lineage>
        <taxon>Bacteria</taxon>
        <taxon>Pseudomonadati</taxon>
        <taxon>Pseudomonadota</taxon>
        <taxon>Gammaproteobacteria</taxon>
        <taxon>Enterobacterales</taxon>
        <taxon>Erwiniaceae</taxon>
        <taxon>Mixta</taxon>
    </lineage>
</organism>
<dbReference type="NCBIfam" id="NF033510">
    <property type="entry name" value="Ca_tandemer"/>
    <property type="match status" value="7"/>
</dbReference>
<protein>
    <recommendedName>
        <fullName evidence="3">Bacterial Ig-like domain-containing protein</fullName>
    </recommendedName>
</protein>
<dbReference type="Proteomes" id="UP000238365">
    <property type="component" value="Chromosome"/>
</dbReference>
<dbReference type="InterPro" id="IPR013783">
    <property type="entry name" value="Ig-like_fold"/>
</dbReference>
<keyword evidence="2" id="KW-1185">Reference proteome</keyword>
<evidence type="ECO:0000313" key="2">
    <source>
        <dbReference type="Proteomes" id="UP000238365"/>
    </source>
</evidence>